<dbReference type="EMBL" id="FRFD01000012">
    <property type="protein sequence ID" value="SHO52852.1"/>
    <property type="molecule type" value="Genomic_DNA"/>
</dbReference>
<evidence type="ECO:0000313" key="6">
    <source>
        <dbReference type="EMBL" id="SHO52852.1"/>
    </source>
</evidence>
<evidence type="ECO:0000256" key="1">
    <source>
        <dbReference type="ARBA" id="ARBA00004418"/>
    </source>
</evidence>
<keyword evidence="3" id="KW-0732">Signal</keyword>
<dbReference type="AlphaFoldDB" id="A0A1M7YJR5"/>
<sequence length="359" mass="39410">MLRTKSPAFERSKDITMKKSLQILLTFCFITLLLAGCKADNKSTNTNASTNAPKPSKEAASENVTNAPETTAAPSAKTVLRIGMMSSYDVIPYVMINELGLADKYNLDLQLEVFTSAKDRDAAFLAGELDGVLTDYIGVCIYQNADFDVKITGITDGDYVLVAGKSSGITSMNDIKGKSIAISQNTLIDYTLDQILAKNSMESDSVVKEIVPRIPDRVELLRNNKIDLGLLPEPFASIVLNDGAVYLGSANDIGLYPAVSAFTKKVLDEKSEAVRDLYLAYNEAVAYINKTDISSYEDIVIKTVGYPEEMKGQITIEPFRESKLPPREDVESAIAWASKKELCSSDLTYEQMVYDVYSK</sequence>
<evidence type="ECO:0000259" key="5">
    <source>
        <dbReference type="SMART" id="SM00062"/>
    </source>
</evidence>
<keyword evidence="7" id="KW-1185">Reference proteome</keyword>
<dbReference type="STRING" id="1121345.SAMN02745217_03833"/>
<dbReference type="SUPFAM" id="SSF53850">
    <property type="entry name" value="Periplasmic binding protein-like II"/>
    <property type="match status" value="1"/>
</dbReference>
<reference evidence="6 7" key="1">
    <citation type="submission" date="2016-12" db="EMBL/GenBank/DDBJ databases">
        <authorList>
            <person name="Song W.-J."/>
            <person name="Kurnit D.M."/>
        </authorList>
    </citation>
    <scope>NUCLEOTIDE SEQUENCE [LARGE SCALE GENOMIC DNA]</scope>
    <source>
        <strain evidence="6 7">DSM 12503</strain>
    </source>
</reference>
<evidence type="ECO:0000256" key="2">
    <source>
        <dbReference type="ARBA" id="ARBA00010742"/>
    </source>
</evidence>
<evidence type="ECO:0000313" key="7">
    <source>
        <dbReference type="Proteomes" id="UP000184612"/>
    </source>
</evidence>
<dbReference type="PANTHER" id="PTHR30024">
    <property type="entry name" value="ALIPHATIC SULFONATES-BINDING PROTEIN-RELATED"/>
    <property type="match status" value="1"/>
</dbReference>
<dbReference type="Proteomes" id="UP000184612">
    <property type="component" value="Unassembled WGS sequence"/>
</dbReference>
<protein>
    <submittedName>
        <fullName evidence="6">NitT/TauT family transport system substrate-binding protein</fullName>
    </submittedName>
</protein>
<dbReference type="InterPro" id="IPR001638">
    <property type="entry name" value="Solute-binding_3/MltF_N"/>
</dbReference>
<dbReference type="SMART" id="SM00062">
    <property type="entry name" value="PBPb"/>
    <property type="match status" value="1"/>
</dbReference>
<feature type="compositionally biased region" description="Low complexity" evidence="4">
    <location>
        <begin position="44"/>
        <end position="54"/>
    </location>
</feature>
<proteinExistence type="inferred from homology"/>
<gene>
    <name evidence="6" type="ORF">SAMN02745217_03833</name>
</gene>
<feature type="domain" description="Solute-binding protein family 3/N-terminal" evidence="5">
    <location>
        <begin position="79"/>
        <end position="307"/>
    </location>
</feature>
<dbReference type="Gene3D" id="3.40.190.10">
    <property type="entry name" value="Periplasmic binding protein-like II"/>
    <property type="match status" value="2"/>
</dbReference>
<comment type="similarity">
    <text evidence="2">Belongs to the bacterial solute-binding protein SsuA/TauA family.</text>
</comment>
<dbReference type="Pfam" id="PF13379">
    <property type="entry name" value="NMT1_2"/>
    <property type="match status" value="1"/>
</dbReference>
<name>A0A1M7YJR5_9FIRM</name>
<dbReference type="GO" id="GO:0042597">
    <property type="term" value="C:periplasmic space"/>
    <property type="evidence" value="ECO:0007669"/>
    <property type="project" value="UniProtKB-SubCell"/>
</dbReference>
<evidence type="ECO:0000256" key="4">
    <source>
        <dbReference type="SAM" id="MobiDB-lite"/>
    </source>
</evidence>
<dbReference type="PANTHER" id="PTHR30024:SF47">
    <property type="entry name" value="TAURINE-BINDING PERIPLASMIC PROTEIN"/>
    <property type="match status" value="1"/>
</dbReference>
<organism evidence="6 7">
    <name type="scientific">Anaerocolumna xylanovorans DSM 12503</name>
    <dbReference type="NCBI Taxonomy" id="1121345"/>
    <lineage>
        <taxon>Bacteria</taxon>
        <taxon>Bacillati</taxon>
        <taxon>Bacillota</taxon>
        <taxon>Clostridia</taxon>
        <taxon>Lachnospirales</taxon>
        <taxon>Lachnospiraceae</taxon>
        <taxon>Anaerocolumna</taxon>
    </lineage>
</organism>
<feature type="region of interest" description="Disordered" evidence="4">
    <location>
        <begin position="44"/>
        <end position="70"/>
    </location>
</feature>
<comment type="subcellular location">
    <subcellularLocation>
        <location evidence="1">Periplasm</location>
    </subcellularLocation>
</comment>
<evidence type="ECO:0000256" key="3">
    <source>
        <dbReference type="ARBA" id="ARBA00022729"/>
    </source>
</evidence>
<accession>A0A1M7YJR5</accession>